<dbReference type="AlphaFoldDB" id="A0A3N0ID69"/>
<dbReference type="Pfam" id="PF00069">
    <property type="entry name" value="Pkinase"/>
    <property type="match status" value="1"/>
</dbReference>
<proteinExistence type="predicted"/>
<accession>A0A3N0ID69</accession>
<dbReference type="SUPFAM" id="SSF56112">
    <property type="entry name" value="Protein kinase-like (PK-like)"/>
    <property type="match status" value="1"/>
</dbReference>
<gene>
    <name evidence="4" type="ORF">DMP05_05640</name>
</gene>
<keyword evidence="2" id="KW-1133">Transmembrane helix</keyword>
<organism evidence="4 5">
    <name type="scientific">Slackia isoflavoniconvertens</name>
    <dbReference type="NCBI Taxonomy" id="572010"/>
    <lineage>
        <taxon>Bacteria</taxon>
        <taxon>Bacillati</taxon>
        <taxon>Actinomycetota</taxon>
        <taxon>Coriobacteriia</taxon>
        <taxon>Eggerthellales</taxon>
        <taxon>Eggerthellaceae</taxon>
        <taxon>Slackia</taxon>
    </lineage>
</organism>
<dbReference type="SMART" id="SM00220">
    <property type="entry name" value="S_TKc"/>
    <property type="match status" value="1"/>
</dbReference>
<dbReference type="PANTHER" id="PTHR44167">
    <property type="entry name" value="OVARIAN-SPECIFIC SERINE/THREONINE-PROTEIN KINASE LOK-RELATED"/>
    <property type="match status" value="1"/>
</dbReference>
<evidence type="ECO:0000256" key="2">
    <source>
        <dbReference type="SAM" id="Phobius"/>
    </source>
</evidence>
<evidence type="ECO:0000256" key="1">
    <source>
        <dbReference type="SAM" id="MobiDB-lite"/>
    </source>
</evidence>
<keyword evidence="2" id="KW-0472">Membrane</keyword>
<feature type="transmembrane region" description="Helical" evidence="2">
    <location>
        <begin position="466"/>
        <end position="489"/>
    </location>
</feature>
<comment type="caution">
    <text evidence="4">The sequence shown here is derived from an EMBL/GenBank/DDBJ whole genome shotgun (WGS) entry which is preliminary data.</text>
</comment>
<evidence type="ECO:0000313" key="5">
    <source>
        <dbReference type="Proteomes" id="UP000271472"/>
    </source>
</evidence>
<dbReference type="PROSITE" id="PS00109">
    <property type="entry name" value="PROTEIN_KINASE_TYR"/>
    <property type="match status" value="1"/>
</dbReference>
<name>A0A3N0ID69_9ACTN</name>
<keyword evidence="5" id="KW-1185">Reference proteome</keyword>
<feature type="domain" description="Protein kinase" evidence="3">
    <location>
        <begin position="59"/>
        <end position="429"/>
    </location>
</feature>
<reference evidence="5" key="1">
    <citation type="submission" date="2018-05" db="EMBL/GenBank/DDBJ databases">
        <title>Genome Sequencing of selected type strains of the family Eggerthellaceae.</title>
        <authorList>
            <person name="Danylec N."/>
            <person name="Stoll D.A."/>
            <person name="Doetsch A."/>
            <person name="Huch M."/>
        </authorList>
    </citation>
    <scope>NUCLEOTIDE SEQUENCE [LARGE SCALE GENOMIC DNA]</scope>
    <source>
        <strain evidence="5">DSM 22006</strain>
    </source>
</reference>
<feature type="transmembrane region" description="Helical" evidence="2">
    <location>
        <begin position="569"/>
        <end position="596"/>
    </location>
</feature>
<feature type="compositionally biased region" description="Acidic residues" evidence="1">
    <location>
        <begin position="636"/>
        <end position="654"/>
    </location>
</feature>
<dbReference type="PANTHER" id="PTHR44167:SF24">
    <property type="entry name" value="SERINE_THREONINE-PROTEIN KINASE CHK2"/>
    <property type="match status" value="1"/>
</dbReference>
<evidence type="ECO:0000313" key="4">
    <source>
        <dbReference type="EMBL" id="RNM34848.1"/>
    </source>
</evidence>
<dbReference type="RefSeq" id="WP_123219541.1">
    <property type="nucleotide sequence ID" value="NZ_JACHYQ010000002.1"/>
</dbReference>
<dbReference type="Gene3D" id="1.10.510.10">
    <property type="entry name" value="Transferase(Phosphotransferase) domain 1"/>
    <property type="match status" value="1"/>
</dbReference>
<dbReference type="GeneID" id="98662793"/>
<feature type="transmembrane region" description="Helical" evidence="2">
    <location>
        <begin position="509"/>
        <end position="527"/>
    </location>
</feature>
<dbReference type="InterPro" id="IPR008266">
    <property type="entry name" value="Tyr_kinase_AS"/>
</dbReference>
<dbReference type="Proteomes" id="UP000271472">
    <property type="component" value="Unassembled WGS sequence"/>
</dbReference>
<dbReference type="InterPro" id="IPR011009">
    <property type="entry name" value="Kinase-like_dom_sf"/>
</dbReference>
<dbReference type="InterPro" id="IPR000719">
    <property type="entry name" value="Prot_kinase_dom"/>
</dbReference>
<feature type="region of interest" description="Disordered" evidence="1">
    <location>
        <begin position="1"/>
        <end position="21"/>
    </location>
</feature>
<protein>
    <recommendedName>
        <fullName evidence="3">Protein kinase domain-containing protein</fullName>
    </recommendedName>
</protein>
<dbReference type="PROSITE" id="PS50011">
    <property type="entry name" value="PROTEIN_KINASE_DOM"/>
    <property type="match status" value="1"/>
</dbReference>
<feature type="transmembrane region" description="Helical" evidence="2">
    <location>
        <begin position="539"/>
        <end position="557"/>
    </location>
</feature>
<evidence type="ECO:0000259" key="3">
    <source>
        <dbReference type="PROSITE" id="PS50011"/>
    </source>
</evidence>
<keyword evidence="2" id="KW-0812">Transmembrane</keyword>
<feature type="compositionally biased region" description="Basic and acidic residues" evidence="1">
    <location>
        <begin position="316"/>
        <end position="331"/>
    </location>
</feature>
<dbReference type="EMBL" id="QIBZ01000008">
    <property type="protein sequence ID" value="RNM34848.1"/>
    <property type="molecule type" value="Genomic_DNA"/>
</dbReference>
<dbReference type="GO" id="GO:0004674">
    <property type="term" value="F:protein serine/threonine kinase activity"/>
    <property type="evidence" value="ECO:0007669"/>
    <property type="project" value="TreeGrafter"/>
</dbReference>
<dbReference type="GO" id="GO:0005524">
    <property type="term" value="F:ATP binding"/>
    <property type="evidence" value="ECO:0007669"/>
    <property type="project" value="InterPro"/>
</dbReference>
<feature type="region of interest" description="Disordered" evidence="1">
    <location>
        <begin position="628"/>
        <end position="674"/>
    </location>
</feature>
<feature type="region of interest" description="Disordered" evidence="1">
    <location>
        <begin position="309"/>
        <end position="331"/>
    </location>
</feature>
<sequence length="674" mass="70776">MSGWLSGPRDSRPLGHSAIDGGGDPFSGARVVSVAHFEPAAGMQGEALDSYKRRFGTLFVDESTRRRGGIGSVVCATNVFGEQFALKTLVIPERDERASEAEYERYEAGLKTAFRQEFECHKAVSGLKGFPHLYGMGEVAGMPAIVMEWVCGETLVHVCDALAVDGAGRMPTLVAAQIGRDVFDLLAHLDFLEGGFVHRDISLANVMVRTSRLSLAEQVEEGFFDVCLIDFGSSTPEEMRGSSFTRASSLTRKATADFAPPEMLTEDIAGIDALRKSPKIDVYATASVVYRLACGRAPFDLEAEAAQSAAGSGDATDSRGEKGSGKNAEATKRAFSPYRVKTEAAPARPVFAHAAAADIAAVVLCEPEVDKALRRAYSNAAQAPSVDEVRDVLAFVDDQLASVLLACLSADQGKRPTAHEAFNAFSAFCGHYLENVVLSFRGEPLIPCTFDGSGAGSMRDMFAARLAVRIAAWAASVAVLVVVAVSAAYSADGMEASLLLPGMQWQGALEPWMVALALAAPVVLGAVFRGPSLHSRAGFIRASFGVAAASVVEGFVLSNATVAPSSAHASLAAALFAAAAAAWCPFVADFALAVVYGPARKKMRGALPAGAAPRGVFGAAAVALEEPQGDRACEDVSAEQEVSADQEETADQEDSANQKDSTLEDPRKGGGQSE</sequence>
<dbReference type="OrthoDB" id="5150322at2"/>